<reference evidence="2" key="1">
    <citation type="submission" date="2024-07" db="EMBL/GenBank/DDBJ databases">
        <title>Two chromosome-level genome assemblies of Korean endemic species Abeliophyllum distichum and Forsythia ovata (Oleaceae).</title>
        <authorList>
            <person name="Jang H."/>
        </authorList>
    </citation>
    <scope>NUCLEOTIDE SEQUENCE [LARGE SCALE GENOMIC DNA]</scope>
</reference>
<organism evidence="1 2">
    <name type="scientific">Forsythia ovata</name>
    <dbReference type="NCBI Taxonomy" id="205694"/>
    <lineage>
        <taxon>Eukaryota</taxon>
        <taxon>Viridiplantae</taxon>
        <taxon>Streptophyta</taxon>
        <taxon>Embryophyta</taxon>
        <taxon>Tracheophyta</taxon>
        <taxon>Spermatophyta</taxon>
        <taxon>Magnoliopsida</taxon>
        <taxon>eudicotyledons</taxon>
        <taxon>Gunneridae</taxon>
        <taxon>Pentapetalae</taxon>
        <taxon>asterids</taxon>
        <taxon>lamiids</taxon>
        <taxon>Lamiales</taxon>
        <taxon>Oleaceae</taxon>
        <taxon>Forsythieae</taxon>
        <taxon>Forsythia</taxon>
    </lineage>
</organism>
<evidence type="ECO:0000313" key="1">
    <source>
        <dbReference type="EMBL" id="KAL2495241.1"/>
    </source>
</evidence>
<dbReference type="EMBL" id="JBFOLJ010000011">
    <property type="protein sequence ID" value="KAL2495241.1"/>
    <property type="molecule type" value="Genomic_DNA"/>
</dbReference>
<evidence type="ECO:0000313" key="2">
    <source>
        <dbReference type="Proteomes" id="UP001604277"/>
    </source>
</evidence>
<comment type="caution">
    <text evidence="1">The sequence shown here is derived from an EMBL/GenBank/DDBJ whole genome shotgun (WGS) entry which is preliminary data.</text>
</comment>
<proteinExistence type="predicted"/>
<dbReference type="Proteomes" id="UP001604277">
    <property type="component" value="Unassembled WGS sequence"/>
</dbReference>
<dbReference type="AlphaFoldDB" id="A0ABD1S441"/>
<gene>
    <name evidence="1" type="ORF">Fot_38998</name>
</gene>
<name>A0ABD1S441_9LAMI</name>
<keyword evidence="2" id="KW-1185">Reference proteome</keyword>
<sequence length="115" mass="12714">MKLLIPGNPSPSATRVSAKMMVELCNLSILETDEPQPGDWYDIPLELVTQGSLLPNSHNQGKFVPERGTTSTSNQLELQHSNYVFIPTPRIDSTASANYQQGMNNENGLQNLQDE</sequence>
<accession>A0ABD1S441</accession>
<protein>
    <submittedName>
        <fullName evidence="1">Uncharacterized protein</fullName>
    </submittedName>
</protein>